<dbReference type="PATRIC" id="fig|301375.6.peg.2543"/>
<organism evidence="2 3">
    <name type="scientific">Methanothrix harundinacea</name>
    <dbReference type="NCBI Taxonomy" id="301375"/>
    <lineage>
        <taxon>Archaea</taxon>
        <taxon>Methanobacteriati</taxon>
        <taxon>Methanobacteriota</taxon>
        <taxon>Stenosarchaea group</taxon>
        <taxon>Methanomicrobia</taxon>
        <taxon>Methanotrichales</taxon>
        <taxon>Methanotrichaceae</taxon>
        <taxon>Methanothrix</taxon>
    </lineage>
</organism>
<reference evidence="2" key="1">
    <citation type="journal article" date="2015" name="MBio">
        <title>Genome-resolved metagenomic analysis reveals roles for candidate phyla and other microbial community members in biogeochemical transformations in oil reservoirs.</title>
        <authorList>
            <person name="Hu P."/>
            <person name="Tom L."/>
            <person name="Singh A."/>
            <person name="Thomas B.C."/>
            <person name="Baker B.J."/>
            <person name="Piceno Y.M."/>
            <person name="Andersen G.L."/>
            <person name="Banfield J.F."/>
        </authorList>
    </citation>
    <scope>NUCLEOTIDE SEQUENCE [LARGE SCALE GENOMIC DNA]</scope>
    <source>
        <strain evidence="2">56_747</strain>
    </source>
</reference>
<proteinExistence type="predicted"/>
<sequence length="84" mass="9957">MKFETRWIEIGDEKEEEMQKCDRCGCEHPAEDLIEEGGAKREEIARRFSLRPDELENEFAILRHCELVKGQKREDGVYIVPFED</sequence>
<dbReference type="EMBL" id="LGFT01000038">
    <property type="protein sequence ID" value="KUK43983.1"/>
    <property type="molecule type" value="Genomic_DNA"/>
</dbReference>
<reference evidence="3 4" key="2">
    <citation type="journal article" date="2015" name="MBio">
        <title>Genome-Resolved Metagenomic Analysis Reveals Roles for Candidate Phyla and Other Microbial Community Members in Biogeochemical Transformations in Oil Reservoirs.</title>
        <authorList>
            <person name="Hu P."/>
            <person name="Tom L."/>
            <person name="Singh A."/>
            <person name="Thomas B.C."/>
            <person name="Baker B.J."/>
            <person name="Piceno Y.M."/>
            <person name="Andersen G.L."/>
            <person name="Banfield J.F."/>
        </authorList>
    </citation>
    <scope>NUCLEOTIDE SEQUENCE [LARGE SCALE GENOMIC DNA]</scope>
    <source>
        <strain evidence="1">57_489</strain>
    </source>
</reference>
<dbReference type="Proteomes" id="UP000057043">
    <property type="component" value="Unassembled WGS sequence"/>
</dbReference>
<dbReference type="EMBL" id="LGHB01000013">
    <property type="protein sequence ID" value="KUK96458.1"/>
    <property type="molecule type" value="Genomic_DNA"/>
</dbReference>
<evidence type="ECO:0000313" key="2">
    <source>
        <dbReference type="EMBL" id="KUK96458.1"/>
    </source>
</evidence>
<dbReference type="Proteomes" id="UP000053961">
    <property type="component" value="Unassembled WGS sequence"/>
</dbReference>
<evidence type="ECO:0000313" key="3">
    <source>
        <dbReference type="Proteomes" id="UP000053961"/>
    </source>
</evidence>
<evidence type="ECO:0000313" key="1">
    <source>
        <dbReference type="EMBL" id="KUK43983.1"/>
    </source>
</evidence>
<name>A0A101IJM3_9EURY</name>
<accession>A0A101IJM3</accession>
<gene>
    <name evidence="1" type="ORF">XD72_1622</name>
    <name evidence="2" type="ORF">XE07_1129</name>
</gene>
<comment type="caution">
    <text evidence="2">The sequence shown here is derived from an EMBL/GenBank/DDBJ whole genome shotgun (WGS) entry which is preliminary data.</text>
</comment>
<dbReference type="AlphaFoldDB" id="A0A101IJM3"/>
<protein>
    <submittedName>
        <fullName evidence="2">Uncharacterized protein</fullName>
    </submittedName>
</protein>
<evidence type="ECO:0000313" key="4">
    <source>
        <dbReference type="Proteomes" id="UP000057043"/>
    </source>
</evidence>